<proteinExistence type="predicted"/>
<dbReference type="AlphaFoldDB" id="G0TTC2"/>
<organism evidence="1">
    <name type="scientific">Trypanosoma vivax (strain Y486)</name>
    <dbReference type="NCBI Taxonomy" id="1055687"/>
    <lineage>
        <taxon>Eukaryota</taxon>
        <taxon>Discoba</taxon>
        <taxon>Euglenozoa</taxon>
        <taxon>Kinetoplastea</taxon>
        <taxon>Metakinetoplastina</taxon>
        <taxon>Trypanosomatida</taxon>
        <taxon>Trypanosomatidae</taxon>
        <taxon>Trypanosoma</taxon>
        <taxon>Duttonella</taxon>
    </lineage>
</organism>
<dbReference type="OMA" id="WINSEER"/>
<name>G0TTC2_TRYVY</name>
<evidence type="ECO:0000313" key="1">
    <source>
        <dbReference type="EMBL" id="CCC47203.1"/>
    </source>
</evidence>
<dbReference type="EMBL" id="HE573019">
    <property type="protein sequence ID" value="CCC47203.1"/>
    <property type="molecule type" value="Genomic_DNA"/>
</dbReference>
<reference evidence="1" key="1">
    <citation type="journal article" date="2012" name="Proc. Natl. Acad. Sci. U.S.A.">
        <title>Antigenic diversity is generated by distinct evolutionary mechanisms in African trypanosome species.</title>
        <authorList>
            <person name="Jackson A.P."/>
            <person name="Berry A."/>
            <person name="Aslett M."/>
            <person name="Allison H.C."/>
            <person name="Burton P."/>
            <person name="Vavrova-Anderson J."/>
            <person name="Brown R."/>
            <person name="Browne H."/>
            <person name="Corton N."/>
            <person name="Hauser H."/>
            <person name="Gamble J."/>
            <person name="Gilderthorp R."/>
            <person name="Marcello L."/>
            <person name="McQuillan J."/>
            <person name="Otto T.D."/>
            <person name="Quail M.A."/>
            <person name="Sanders M.J."/>
            <person name="van Tonder A."/>
            <person name="Ginger M.L."/>
            <person name="Field M.C."/>
            <person name="Barry J.D."/>
            <person name="Hertz-Fowler C."/>
            <person name="Berriman M."/>
        </authorList>
    </citation>
    <scope>NUCLEOTIDE SEQUENCE</scope>
    <source>
        <strain evidence="1">Y486</strain>
    </source>
</reference>
<dbReference type="VEuPathDB" id="TriTrypDB:TvY486_0303790"/>
<accession>G0TTC2</accession>
<gene>
    <name evidence="1" type="ORF">TVY486_0303790</name>
</gene>
<protein>
    <submittedName>
        <fullName evidence="1">Uncharacterized protein</fullName>
    </submittedName>
</protein>
<sequence length="270" mass="29877">MAASNWNRLLPEPHVTAPGTEVIGGTHVHNNALLSHMDCATNKKADGRFPLTDWEMKAVQLYRELQVNTRCDSAHQAFLSNSTTGGLIQLVLQSKLPQITDWYERAHTIASWFSGPQAAPLALLPQATTQLITSHELTPFLAAQWLLDLSRALFKRRNTIAAQLDVVSAADWALANVLQTCVYRIQDGSQALFKCFSSLSLHAIVENILTSITEGDEFSCFLLPQCFLIRHCSTFALAAWEDGTQERLQRICELSRALPAHVATILSALL</sequence>